<dbReference type="SUPFAM" id="SSF53218">
    <property type="entry name" value="Molybdenum cofactor biosynthesis proteins"/>
    <property type="match status" value="1"/>
</dbReference>
<protein>
    <submittedName>
        <fullName evidence="3">Molybdopterin adenylyltransferase</fullName>
        <ecNumber evidence="3">2.7.7.75</ecNumber>
    </submittedName>
</protein>
<dbReference type="Gene3D" id="3.40.980.10">
    <property type="entry name" value="MoaB/Mog-like domain"/>
    <property type="match status" value="1"/>
</dbReference>
<dbReference type="PANTHER" id="PTHR43764">
    <property type="entry name" value="MOLYBDENUM COFACTOR BIOSYNTHESIS"/>
    <property type="match status" value="1"/>
</dbReference>
<gene>
    <name evidence="3" type="ORF">MNBD_ACTINO01-172</name>
</gene>
<evidence type="ECO:0000256" key="2">
    <source>
        <dbReference type="ARBA" id="ARBA00023150"/>
    </source>
</evidence>
<organism evidence="3">
    <name type="scientific">hydrothermal vent metagenome</name>
    <dbReference type="NCBI Taxonomy" id="652676"/>
    <lineage>
        <taxon>unclassified sequences</taxon>
        <taxon>metagenomes</taxon>
        <taxon>ecological metagenomes</taxon>
    </lineage>
</organism>
<feature type="non-terminal residue" evidence="3">
    <location>
        <position position="1"/>
    </location>
</feature>
<dbReference type="GO" id="GO:0006777">
    <property type="term" value="P:Mo-molybdopterin cofactor biosynthetic process"/>
    <property type="evidence" value="ECO:0007669"/>
    <property type="project" value="UniProtKB-KW"/>
</dbReference>
<keyword evidence="3" id="KW-0808">Transferase</keyword>
<reference evidence="3" key="1">
    <citation type="submission" date="2018-06" db="EMBL/GenBank/DDBJ databases">
        <authorList>
            <person name="Zhirakovskaya E."/>
        </authorList>
    </citation>
    <scope>NUCLEOTIDE SEQUENCE</scope>
</reference>
<evidence type="ECO:0000256" key="1">
    <source>
        <dbReference type="ARBA" id="ARBA00005046"/>
    </source>
</evidence>
<keyword evidence="3" id="KW-0548">Nucleotidyltransferase</keyword>
<dbReference type="AlphaFoldDB" id="A0A3B0TA65"/>
<dbReference type="GO" id="GO:0061598">
    <property type="term" value="F:molybdopterin adenylyltransferase activity"/>
    <property type="evidence" value="ECO:0007669"/>
    <property type="project" value="UniProtKB-EC"/>
</dbReference>
<sequence length="75" mass="7799">VIDRQIPGLAEAMRSNTFGKIPFGMLSRGVAGLRGTCVIVNLPGSPKAVREGLSVIGAVLEHAVDIASGDFGDHR</sequence>
<name>A0A3B0TA65_9ZZZZ</name>
<keyword evidence="2" id="KW-0501">Molybdenum cofactor biosynthesis</keyword>
<dbReference type="InterPro" id="IPR036425">
    <property type="entry name" value="MoaB/Mog-like_dom_sf"/>
</dbReference>
<accession>A0A3B0TA65</accession>
<dbReference type="EMBL" id="UOEI01000379">
    <property type="protein sequence ID" value="VAW03896.1"/>
    <property type="molecule type" value="Genomic_DNA"/>
</dbReference>
<evidence type="ECO:0000313" key="3">
    <source>
        <dbReference type="EMBL" id="VAW03896.1"/>
    </source>
</evidence>
<dbReference type="EC" id="2.7.7.75" evidence="3"/>
<dbReference type="PANTHER" id="PTHR43764:SF1">
    <property type="entry name" value="MOLYBDOPTERIN MOLYBDOTRANSFERASE"/>
    <property type="match status" value="1"/>
</dbReference>
<proteinExistence type="predicted"/>
<comment type="pathway">
    <text evidence="1">Cofactor biosynthesis; molybdopterin biosynthesis.</text>
</comment>
<dbReference type="InterPro" id="IPR051920">
    <property type="entry name" value="MPT_Adenylyltrnsfr/MoaC-Rel"/>
</dbReference>